<keyword evidence="3" id="KW-1185">Reference proteome</keyword>
<feature type="compositionally biased region" description="Low complexity" evidence="1">
    <location>
        <begin position="104"/>
        <end position="121"/>
    </location>
</feature>
<gene>
    <name evidence="2" type="ORF">EYF80_004239</name>
</gene>
<name>A0A4Z2J5Y7_9TELE</name>
<protein>
    <submittedName>
        <fullName evidence="2">Uncharacterized protein</fullName>
    </submittedName>
</protein>
<dbReference type="AlphaFoldDB" id="A0A4Z2J5Y7"/>
<evidence type="ECO:0000313" key="2">
    <source>
        <dbReference type="EMBL" id="TNN85606.1"/>
    </source>
</evidence>
<organism evidence="2 3">
    <name type="scientific">Liparis tanakae</name>
    <name type="common">Tanaka's snailfish</name>
    <dbReference type="NCBI Taxonomy" id="230148"/>
    <lineage>
        <taxon>Eukaryota</taxon>
        <taxon>Metazoa</taxon>
        <taxon>Chordata</taxon>
        <taxon>Craniata</taxon>
        <taxon>Vertebrata</taxon>
        <taxon>Euteleostomi</taxon>
        <taxon>Actinopterygii</taxon>
        <taxon>Neopterygii</taxon>
        <taxon>Teleostei</taxon>
        <taxon>Neoteleostei</taxon>
        <taxon>Acanthomorphata</taxon>
        <taxon>Eupercaria</taxon>
        <taxon>Perciformes</taxon>
        <taxon>Cottioidei</taxon>
        <taxon>Cottales</taxon>
        <taxon>Liparidae</taxon>
        <taxon>Liparis</taxon>
    </lineage>
</organism>
<proteinExistence type="predicted"/>
<evidence type="ECO:0000313" key="3">
    <source>
        <dbReference type="Proteomes" id="UP000314294"/>
    </source>
</evidence>
<accession>A0A4Z2J5Y7</accession>
<comment type="caution">
    <text evidence="2">The sequence shown here is derived from an EMBL/GenBank/DDBJ whole genome shotgun (WGS) entry which is preliminary data.</text>
</comment>
<dbReference type="Proteomes" id="UP000314294">
    <property type="component" value="Unassembled WGS sequence"/>
</dbReference>
<reference evidence="2 3" key="1">
    <citation type="submission" date="2019-03" db="EMBL/GenBank/DDBJ databases">
        <title>First draft genome of Liparis tanakae, snailfish: a comprehensive survey of snailfish specific genes.</title>
        <authorList>
            <person name="Kim W."/>
            <person name="Song I."/>
            <person name="Jeong J.-H."/>
            <person name="Kim D."/>
            <person name="Kim S."/>
            <person name="Ryu S."/>
            <person name="Song J.Y."/>
            <person name="Lee S.K."/>
        </authorList>
    </citation>
    <scope>NUCLEOTIDE SEQUENCE [LARGE SCALE GENOMIC DNA]</scope>
    <source>
        <tissue evidence="2">Muscle</tissue>
    </source>
</reference>
<feature type="region of interest" description="Disordered" evidence="1">
    <location>
        <begin position="101"/>
        <end position="148"/>
    </location>
</feature>
<sequence>MFSVITSNISATTFPEEAIPLMTARQTMIQATSRDKVIFTLSPPLSAMLLVVLRVWRYQNLADSHTLRLSRLAQRLCYYRLSSDELRRVLICVIPTGHPDTAQTGTDVVPDPDAPTPDLLTHSQLQEEERDADEEEEDKVREAPHVPQAHGEAHLSQDVLQFAVPGGAAIVFWHLYLRDLFPGNPSNVQGAVLVVERLLVREQIGHRLCDVLMALLTLRHLAVLRHQGG</sequence>
<feature type="compositionally biased region" description="Acidic residues" evidence="1">
    <location>
        <begin position="126"/>
        <end position="137"/>
    </location>
</feature>
<evidence type="ECO:0000256" key="1">
    <source>
        <dbReference type="SAM" id="MobiDB-lite"/>
    </source>
</evidence>
<dbReference type="EMBL" id="SRLO01000020">
    <property type="protein sequence ID" value="TNN85606.1"/>
    <property type="molecule type" value="Genomic_DNA"/>
</dbReference>